<keyword evidence="2" id="KW-1133">Transmembrane helix</keyword>
<proteinExistence type="predicted"/>
<evidence type="ECO:0000256" key="1">
    <source>
        <dbReference type="SAM" id="MobiDB-lite"/>
    </source>
</evidence>
<keyword evidence="2" id="KW-0812">Transmembrane</keyword>
<feature type="region of interest" description="Disordered" evidence="1">
    <location>
        <begin position="547"/>
        <end position="574"/>
    </location>
</feature>
<dbReference type="InterPro" id="IPR052894">
    <property type="entry name" value="AsmA-related"/>
</dbReference>
<dbReference type="EMBL" id="CAADIP010000025">
    <property type="protein sequence ID" value="VFR89538.1"/>
    <property type="molecule type" value="Genomic_DNA"/>
</dbReference>
<evidence type="ECO:0000313" key="5">
    <source>
        <dbReference type="EMBL" id="VFR64714.1"/>
    </source>
</evidence>
<protein>
    <submittedName>
        <fullName evidence="5">Permease of the drug/metabolite transporter (DMT) superfamily</fullName>
    </submittedName>
</protein>
<dbReference type="PANTHER" id="PTHR30441:SF4">
    <property type="entry name" value="PROTEIN ASMA"/>
    <property type="match status" value="1"/>
</dbReference>
<dbReference type="GO" id="GO:0090313">
    <property type="term" value="P:regulation of protein targeting to membrane"/>
    <property type="evidence" value="ECO:0007669"/>
    <property type="project" value="TreeGrafter"/>
</dbReference>
<dbReference type="AlphaFoldDB" id="A0A484SPN9"/>
<gene>
    <name evidence="4" type="ORF">BRI6_3768</name>
    <name evidence="5" type="ORF">BRI9_3827</name>
    <name evidence="6" type="ORF">IVO3_3827</name>
    <name evidence="7" type="ORF">RAN7_3759</name>
</gene>
<organism evidence="5">
    <name type="scientific">plant metagenome</name>
    <dbReference type="NCBI Taxonomy" id="1297885"/>
    <lineage>
        <taxon>unclassified sequences</taxon>
        <taxon>metagenomes</taxon>
        <taxon>organismal metagenomes</taxon>
    </lineage>
</organism>
<feature type="region of interest" description="Disordered" evidence="1">
    <location>
        <begin position="145"/>
        <end position="167"/>
    </location>
</feature>
<feature type="region of interest" description="Disordered" evidence="1">
    <location>
        <begin position="845"/>
        <end position="870"/>
    </location>
</feature>
<feature type="domain" description="AsmA" evidence="3">
    <location>
        <begin position="8"/>
        <end position="753"/>
    </location>
</feature>
<evidence type="ECO:0000256" key="2">
    <source>
        <dbReference type="SAM" id="Phobius"/>
    </source>
</evidence>
<dbReference type="InterPro" id="IPR007844">
    <property type="entry name" value="AsmA"/>
</dbReference>
<evidence type="ECO:0000313" key="4">
    <source>
        <dbReference type="EMBL" id="VFR57200.1"/>
    </source>
</evidence>
<feature type="transmembrane region" description="Helical" evidence="2">
    <location>
        <begin position="15"/>
        <end position="37"/>
    </location>
</feature>
<feature type="compositionally biased region" description="Low complexity" evidence="1">
    <location>
        <begin position="158"/>
        <end position="167"/>
    </location>
</feature>
<accession>A0A484SPN9</accession>
<dbReference type="PANTHER" id="PTHR30441">
    <property type="entry name" value="DUF748 DOMAIN-CONTAINING PROTEIN"/>
    <property type="match status" value="1"/>
</dbReference>
<evidence type="ECO:0000259" key="3">
    <source>
        <dbReference type="Pfam" id="PF05170"/>
    </source>
</evidence>
<dbReference type="GO" id="GO:0005886">
    <property type="term" value="C:plasma membrane"/>
    <property type="evidence" value="ECO:0007669"/>
    <property type="project" value="TreeGrafter"/>
</dbReference>
<keyword evidence="2" id="KW-0472">Membrane</keyword>
<name>A0A484SPN9_9ZZZZ</name>
<feature type="compositionally biased region" description="Pro residues" evidence="1">
    <location>
        <begin position="561"/>
        <end position="573"/>
    </location>
</feature>
<dbReference type="EMBL" id="CAADIZ010000034">
    <property type="protein sequence ID" value="VFS26007.1"/>
    <property type="molecule type" value="Genomic_DNA"/>
</dbReference>
<dbReference type="Pfam" id="PF05170">
    <property type="entry name" value="AsmA"/>
    <property type="match status" value="1"/>
</dbReference>
<evidence type="ECO:0000313" key="7">
    <source>
        <dbReference type="EMBL" id="VFS26007.1"/>
    </source>
</evidence>
<dbReference type="EMBL" id="CAADIK010000011">
    <property type="protein sequence ID" value="VFR64714.1"/>
    <property type="molecule type" value="Genomic_DNA"/>
</dbReference>
<dbReference type="EMBL" id="CAADII010000074">
    <property type="protein sequence ID" value="VFR57200.1"/>
    <property type="molecule type" value="Genomic_DNA"/>
</dbReference>
<evidence type="ECO:0000313" key="6">
    <source>
        <dbReference type="EMBL" id="VFR89538.1"/>
    </source>
</evidence>
<reference evidence="5" key="1">
    <citation type="submission" date="2019-03" db="EMBL/GenBank/DDBJ databases">
        <authorList>
            <person name="Danneels B."/>
        </authorList>
    </citation>
    <scope>NUCLEOTIDE SEQUENCE</scope>
</reference>
<sequence>MEVFEAAMKYWIKRILIGLVVLALVVVVGVAIFLLTFDPNAYKYKLEEMIQARYDRSLSIEGPIELSLFPRIGLSVQDVSLSEAGSTEQFASIESARVAVAVWPLLFNQLVVDHVTINGFKARVVRGKDGEFNFGNLVNRGDGALVLPEPDAEPETPAPAASTTDTSNLTPAQAAAGATALGAEAGAAAVNEVSQAIRRTEMQIDIAGLDLKEGDIQLQDAQSGMAVRIANLNVATGRVTFDQAFDVSLSARIEGGNPRVDAGLTAQGLLKLDPAAMKYGVQRLDMRMDGRLGDVTANALTARGNLAFDAGLSALDVSGLEVVFAGDMKPADKAAKPLTGVEATMTVPRLSAHPGRLHLQIEKLVTRATGRWGENPFEFAVDAPALNIQSTKASGQALTGRLRVDGEEAMNVGVGLTGLSGTAQALDIKEAKLDVNVKQGQRLIQANVVSPLSLSLLQRMFALSALKGEVRITDPGLPNGALQIPVIGSLSADLSKDQARARLNAVLEGGKFDLSADVTRLADPLVKFGLAVDTLDLDKLAPARVPVQLQPAPGGGDGSGTPPPAPAPAPQPKPVDFSVLNGVTADGSIKVGELVVRNLKASDFGAKIRIAQGKLDISEIAAQLYEGKLAGQLSADANGNQLGAKLSLSDIAIDPILTDVRGQSYLSGKGGLTLDLRASGVNSDEWRRTLGGTAQLRLRDGAIKGINIAALLREARAAASGSRDEGDISGPRQTDFSSLEADLALAKGIATVRRLEMAAPLLRVSQGKPAELNLVDSLVNLVLNVRVVNTSTGQDGKALAALRNVTIPLQIAGPMDKPVYSLQWRGAGSEALRRSLEDKLAEEIERHTSKLPVKPTEPQGTGEGGLVEQETVKSLGNALKGLLGR</sequence>